<keyword evidence="2" id="KW-1133">Transmembrane helix</keyword>
<evidence type="ECO:0000313" key="4">
    <source>
        <dbReference type="Proteomes" id="UP000694300"/>
    </source>
</evidence>
<evidence type="ECO:0000313" key="3">
    <source>
        <dbReference type="EMBL" id="MBW0129060.1"/>
    </source>
</evidence>
<name>A0ABS6UA07_9PSEU</name>
<proteinExistence type="predicted"/>
<accession>A0ABS6UA07</accession>
<dbReference type="RefSeq" id="WP_218595823.1">
    <property type="nucleotide sequence ID" value="NZ_JADQDF010000001.1"/>
</dbReference>
<evidence type="ECO:0000256" key="2">
    <source>
        <dbReference type="SAM" id="Phobius"/>
    </source>
</evidence>
<sequence length="168" mass="17397">MTHGDADDAARVPRPRTSGIADAVPITSRSISRPGSGGTAVLDGLAPPWLRMPDAGPERRAARTPAPRPSGTAPVPATSHPQVRPVTLLASRRAAATVTGPVPVTAPVTAPASPPAPLGARPRIVEEPSILGLSRRTRSRIGSRLFTLFFVAVFSLIAVQMVVEILSG</sequence>
<gene>
    <name evidence="3" type="ORF">I4I82_15440</name>
</gene>
<protein>
    <submittedName>
        <fullName evidence="3">Uncharacterized protein</fullName>
    </submittedName>
</protein>
<feature type="compositionally biased region" description="Low complexity" evidence="1">
    <location>
        <begin position="63"/>
        <end position="74"/>
    </location>
</feature>
<evidence type="ECO:0000256" key="1">
    <source>
        <dbReference type="SAM" id="MobiDB-lite"/>
    </source>
</evidence>
<reference evidence="3 4" key="1">
    <citation type="submission" date="2020-11" db="EMBL/GenBank/DDBJ databases">
        <title>Pseudonocardia abyssalis sp. nov. and Pseudonocardia oceani sp. nov., description and phylogenomic analysis of two novel actinomycetes isolated from the deep Southern Ocean.</title>
        <authorList>
            <person name="Parra J."/>
        </authorList>
    </citation>
    <scope>NUCLEOTIDE SEQUENCE [LARGE SCALE GENOMIC DNA]</scope>
    <source>
        <strain evidence="4">KRD185</strain>
    </source>
</reference>
<dbReference type="Proteomes" id="UP000694300">
    <property type="component" value="Unassembled WGS sequence"/>
</dbReference>
<dbReference type="EMBL" id="JADQDF010000001">
    <property type="protein sequence ID" value="MBW0129060.1"/>
    <property type="molecule type" value="Genomic_DNA"/>
</dbReference>
<feature type="transmembrane region" description="Helical" evidence="2">
    <location>
        <begin position="145"/>
        <end position="163"/>
    </location>
</feature>
<comment type="caution">
    <text evidence="3">The sequence shown here is derived from an EMBL/GenBank/DDBJ whole genome shotgun (WGS) entry which is preliminary data.</text>
</comment>
<keyword evidence="2" id="KW-0812">Transmembrane</keyword>
<feature type="compositionally biased region" description="Basic and acidic residues" evidence="1">
    <location>
        <begin position="1"/>
        <end position="11"/>
    </location>
</feature>
<feature type="region of interest" description="Disordered" evidence="1">
    <location>
        <begin position="1"/>
        <end position="82"/>
    </location>
</feature>
<organism evidence="3 4">
    <name type="scientific">Pseudonocardia oceani</name>
    <dbReference type="NCBI Taxonomy" id="2792013"/>
    <lineage>
        <taxon>Bacteria</taxon>
        <taxon>Bacillati</taxon>
        <taxon>Actinomycetota</taxon>
        <taxon>Actinomycetes</taxon>
        <taxon>Pseudonocardiales</taxon>
        <taxon>Pseudonocardiaceae</taxon>
        <taxon>Pseudonocardia</taxon>
    </lineage>
</organism>
<keyword evidence="2" id="KW-0472">Membrane</keyword>
<keyword evidence="4" id="KW-1185">Reference proteome</keyword>